<reference evidence="1 2" key="2">
    <citation type="submission" date="2019-11" db="EMBL/GenBank/DDBJ databases">
        <title>A de novo genome assembly of a pear dwarfing rootstock.</title>
        <authorList>
            <person name="Wang F."/>
            <person name="Wang J."/>
            <person name="Li S."/>
            <person name="Zhang Y."/>
            <person name="Fang M."/>
            <person name="Ma L."/>
            <person name="Zhao Y."/>
            <person name="Jiang S."/>
        </authorList>
    </citation>
    <scope>NUCLEOTIDE SEQUENCE [LARGE SCALE GENOMIC DNA]</scope>
    <source>
        <strain evidence="1">S2</strain>
        <tissue evidence="1">Leaf</tissue>
    </source>
</reference>
<evidence type="ECO:0000313" key="2">
    <source>
        <dbReference type="Proteomes" id="UP000327157"/>
    </source>
</evidence>
<protein>
    <submittedName>
        <fullName evidence="1">Transposase tnp2</fullName>
    </submittedName>
</protein>
<proteinExistence type="predicted"/>
<organism evidence="1 2">
    <name type="scientific">Pyrus ussuriensis x Pyrus communis</name>
    <dbReference type="NCBI Taxonomy" id="2448454"/>
    <lineage>
        <taxon>Eukaryota</taxon>
        <taxon>Viridiplantae</taxon>
        <taxon>Streptophyta</taxon>
        <taxon>Embryophyta</taxon>
        <taxon>Tracheophyta</taxon>
        <taxon>Spermatophyta</taxon>
        <taxon>Magnoliopsida</taxon>
        <taxon>eudicotyledons</taxon>
        <taxon>Gunneridae</taxon>
        <taxon>Pentapetalae</taxon>
        <taxon>rosids</taxon>
        <taxon>fabids</taxon>
        <taxon>Rosales</taxon>
        <taxon>Rosaceae</taxon>
        <taxon>Amygdaloideae</taxon>
        <taxon>Maleae</taxon>
        <taxon>Pyrus</taxon>
    </lineage>
</organism>
<dbReference type="Proteomes" id="UP000327157">
    <property type="component" value="Unassembled WGS sequence"/>
</dbReference>
<gene>
    <name evidence="1" type="ORF">D8674_039625</name>
</gene>
<accession>A0A5N5GX71</accession>
<name>A0A5N5GX71_9ROSA</name>
<dbReference type="OrthoDB" id="1921870at2759"/>
<reference evidence="1 2" key="1">
    <citation type="submission" date="2019-09" db="EMBL/GenBank/DDBJ databases">
        <authorList>
            <person name="Ou C."/>
        </authorList>
    </citation>
    <scope>NUCLEOTIDE SEQUENCE [LARGE SCALE GENOMIC DNA]</scope>
    <source>
        <strain evidence="1">S2</strain>
        <tissue evidence="1">Leaf</tissue>
    </source>
</reference>
<comment type="caution">
    <text evidence="1">The sequence shown here is derived from an EMBL/GenBank/DDBJ whole genome shotgun (WGS) entry which is preliminary data.</text>
</comment>
<keyword evidence="2" id="KW-1185">Reference proteome</keyword>
<sequence>MFDDSQVTIEEGCLKEFEDWEESWVWLCRGSKFLKIDVFADVYVWSGDELVESLHAVHTSPPAH</sequence>
<evidence type="ECO:0000313" key="1">
    <source>
        <dbReference type="EMBL" id="KAB2620209.1"/>
    </source>
</evidence>
<dbReference type="AlphaFoldDB" id="A0A5N5GX71"/>
<dbReference type="EMBL" id="SMOL01000353">
    <property type="protein sequence ID" value="KAB2620209.1"/>
    <property type="molecule type" value="Genomic_DNA"/>
</dbReference>